<name>A0A7J8J776_MOLMO</name>
<evidence type="ECO:0000313" key="2">
    <source>
        <dbReference type="EMBL" id="KAF6492528.1"/>
    </source>
</evidence>
<accession>A0A7J8J776</accession>
<organism evidence="2 3">
    <name type="scientific">Molossus molossus</name>
    <name type="common">Pallas' mastiff bat</name>
    <name type="synonym">Vespertilio molossus</name>
    <dbReference type="NCBI Taxonomy" id="27622"/>
    <lineage>
        <taxon>Eukaryota</taxon>
        <taxon>Metazoa</taxon>
        <taxon>Chordata</taxon>
        <taxon>Craniata</taxon>
        <taxon>Vertebrata</taxon>
        <taxon>Euteleostomi</taxon>
        <taxon>Mammalia</taxon>
        <taxon>Eutheria</taxon>
        <taxon>Laurasiatheria</taxon>
        <taxon>Chiroptera</taxon>
        <taxon>Yangochiroptera</taxon>
        <taxon>Molossidae</taxon>
        <taxon>Molossus</taxon>
    </lineage>
</organism>
<keyword evidence="3" id="KW-1185">Reference proteome</keyword>
<protein>
    <submittedName>
        <fullName evidence="2">Uncharacterized protein</fullName>
    </submittedName>
</protein>
<evidence type="ECO:0000313" key="3">
    <source>
        <dbReference type="Proteomes" id="UP000550707"/>
    </source>
</evidence>
<dbReference type="InParanoid" id="A0A7J8J776"/>
<reference evidence="2 3" key="1">
    <citation type="journal article" date="2020" name="Nature">
        <title>Six reference-quality genomes reveal evolution of bat adaptations.</title>
        <authorList>
            <person name="Jebb D."/>
            <person name="Huang Z."/>
            <person name="Pippel M."/>
            <person name="Hughes G.M."/>
            <person name="Lavrichenko K."/>
            <person name="Devanna P."/>
            <person name="Winkler S."/>
            <person name="Jermiin L.S."/>
            <person name="Skirmuntt E.C."/>
            <person name="Katzourakis A."/>
            <person name="Burkitt-Gray L."/>
            <person name="Ray D.A."/>
            <person name="Sullivan K.A.M."/>
            <person name="Roscito J.G."/>
            <person name="Kirilenko B.M."/>
            <person name="Davalos L.M."/>
            <person name="Corthals A.P."/>
            <person name="Power M.L."/>
            <person name="Jones G."/>
            <person name="Ransome R.D."/>
            <person name="Dechmann D.K.N."/>
            <person name="Locatelli A.G."/>
            <person name="Puechmaille S.J."/>
            <person name="Fedrigo O."/>
            <person name="Jarvis E.D."/>
            <person name="Hiller M."/>
            <person name="Vernes S.C."/>
            <person name="Myers E.W."/>
            <person name="Teeling E.C."/>
        </authorList>
    </citation>
    <scope>NUCLEOTIDE SEQUENCE [LARGE SCALE GENOMIC DNA]</scope>
    <source>
        <strain evidence="2">MMolMol1</strain>
        <tissue evidence="2">Muscle</tissue>
    </source>
</reference>
<evidence type="ECO:0000256" key="1">
    <source>
        <dbReference type="SAM" id="MobiDB-lite"/>
    </source>
</evidence>
<comment type="caution">
    <text evidence="2">The sequence shown here is derived from an EMBL/GenBank/DDBJ whole genome shotgun (WGS) entry which is preliminary data.</text>
</comment>
<sequence>MTQPLVAVRSQVGGENSRRGGLQARQPQSPHPLPRPMRDCSMVATGTRHPAHTSAPFQVGAWAHSLTRGICWLSVWRFVRKRGFYSHPSHHRRPRLESEQSLADPAPSLNVPQILCRTLGCPGSNHTW</sequence>
<dbReference type="AlphaFoldDB" id="A0A7J8J776"/>
<gene>
    <name evidence="2" type="ORF">HJG59_009715</name>
</gene>
<feature type="region of interest" description="Disordered" evidence="1">
    <location>
        <begin position="1"/>
        <end position="54"/>
    </location>
</feature>
<dbReference type="EMBL" id="JACASF010000002">
    <property type="protein sequence ID" value="KAF6492528.1"/>
    <property type="molecule type" value="Genomic_DNA"/>
</dbReference>
<proteinExistence type="predicted"/>
<dbReference type="Proteomes" id="UP000550707">
    <property type="component" value="Unassembled WGS sequence"/>
</dbReference>